<evidence type="ECO:0000256" key="1">
    <source>
        <dbReference type="ARBA" id="ARBA00023121"/>
    </source>
</evidence>
<dbReference type="RefSeq" id="WP_006302237.1">
    <property type="nucleotide sequence ID" value="NZ_ACGK02000001.1"/>
</dbReference>
<dbReference type="Proteomes" id="UP000005947">
    <property type="component" value="Unassembled WGS sequence"/>
</dbReference>
<sequence length="311" mass="33598">MADTQQKKFAIVCDSACDIPLHALNSAQVHLVPYYVCSKGHNYRECIDLDPLDFYVHLSSTKGRFVIKTPAIKDYVRTFEECRDLGYKDIVTLHASTKLFDSYSACVAAAKSVSGVCVHAIDTKCISAQLALVLAALVRDRDNGLEVDQACKQAVTLANTTKIAMILPPQAADLTKVSSKPYGSIILGAQALKARAFGVRRMFTLSDEGLPNELCSASQLHILAGRLVRKMSLYSHQVGPLTYVEISSGAPRLLSTLEKPLDTNEFESHGAGIVNTNPSTTKLFGVGTVGVSYTPAAYITAQQFSSFLAGE</sequence>
<evidence type="ECO:0000313" key="2">
    <source>
        <dbReference type="EMBL" id="EGF23181.1"/>
    </source>
</evidence>
<dbReference type="OrthoDB" id="9760324at2"/>
<keyword evidence="1" id="KW-0446">Lipid-binding</keyword>
<keyword evidence="3" id="KW-1185">Reference proteome</keyword>
<dbReference type="PANTHER" id="PTHR33434">
    <property type="entry name" value="DEGV DOMAIN-CONTAINING PROTEIN DR_1986-RELATED"/>
    <property type="match status" value="1"/>
</dbReference>
<proteinExistence type="predicted"/>
<dbReference type="eggNOG" id="COG1307">
    <property type="taxonomic scope" value="Bacteria"/>
</dbReference>
<dbReference type="SUPFAM" id="SSF82549">
    <property type="entry name" value="DAK1/DegV-like"/>
    <property type="match status" value="1"/>
</dbReference>
<dbReference type="GO" id="GO:0008289">
    <property type="term" value="F:lipid binding"/>
    <property type="evidence" value="ECO:0007669"/>
    <property type="project" value="UniProtKB-KW"/>
</dbReference>
<protein>
    <submittedName>
        <fullName evidence="2">EDD domain protein, DegV family</fullName>
    </submittedName>
</protein>
<evidence type="ECO:0000313" key="3">
    <source>
        <dbReference type="Proteomes" id="UP000005947"/>
    </source>
</evidence>
<reference evidence="2 3" key="1">
    <citation type="submission" date="2011-02" db="EMBL/GenBank/DDBJ databases">
        <authorList>
            <person name="Muzny D."/>
            <person name="Qin X."/>
            <person name="Buhay C."/>
            <person name="Dugan-Rocha S."/>
            <person name="Ding Y."/>
            <person name="Chen G."/>
            <person name="Hawes A."/>
            <person name="Holder M."/>
            <person name="Jhangiani S."/>
            <person name="Johnson A."/>
            <person name="Khan Z."/>
            <person name="Li Z."/>
            <person name="Liu W."/>
            <person name="Liu X."/>
            <person name="Perez L."/>
            <person name="Shen H."/>
            <person name="Wang Q."/>
            <person name="Watt J."/>
            <person name="Xi L."/>
            <person name="Xin Y."/>
            <person name="Zhou J."/>
            <person name="Deng J."/>
            <person name="Jiang H."/>
            <person name="Liu Y."/>
            <person name="Qu J."/>
            <person name="Song X.-Z."/>
            <person name="Zhang L."/>
            <person name="Villasana D."/>
            <person name="Johnson A."/>
            <person name="Liu J."/>
            <person name="Liyanage D."/>
            <person name="Lorensuhewa L."/>
            <person name="Robinson T."/>
            <person name="Song A."/>
            <person name="Song B.-B."/>
            <person name="Dinh H."/>
            <person name="Thornton R."/>
            <person name="Coyle M."/>
            <person name="Francisco L."/>
            <person name="Jackson L."/>
            <person name="Javaid M."/>
            <person name="Korchina V."/>
            <person name="Kovar C."/>
            <person name="Mata R."/>
            <person name="Mathew T."/>
            <person name="Ngo R."/>
            <person name="Nguyen L."/>
            <person name="Nguyen N."/>
            <person name="Okwuonu G."/>
            <person name="Ongeri F."/>
            <person name="Pham C."/>
            <person name="Simmons D."/>
            <person name="Wilczek-Boney K."/>
            <person name="Hale W."/>
            <person name="Jakkamsetti A."/>
            <person name="Pham P."/>
            <person name="Ruth R."/>
            <person name="San Lucas F."/>
            <person name="Warren J."/>
            <person name="Zhang J."/>
            <person name="Zhao Z."/>
            <person name="Zhou C."/>
            <person name="Zhu D."/>
            <person name="Lee S."/>
            <person name="Bess C."/>
            <person name="Blankenburg K."/>
            <person name="Forbes L."/>
            <person name="Fu Q."/>
            <person name="Gubbala S."/>
            <person name="Hirani K."/>
            <person name="Jayaseelan J.C."/>
            <person name="Lara F."/>
            <person name="Munidasa M."/>
            <person name="Palculict T."/>
            <person name="Patil S."/>
            <person name="Pu L.-L."/>
            <person name="Saada N."/>
            <person name="Tang L."/>
            <person name="Weissenberger G."/>
            <person name="Zhu Y."/>
            <person name="Hemphill L."/>
            <person name="Shang Y."/>
            <person name="Youmans B."/>
            <person name="Ayvaz T."/>
            <person name="Ross M."/>
            <person name="Santibanez J."/>
            <person name="Aqrawi P."/>
            <person name="Gross S."/>
            <person name="Joshi V."/>
            <person name="Fowler G."/>
            <person name="Nazareth L."/>
            <person name="Reid J."/>
            <person name="Worley K."/>
            <person name="Petrosino J."/>
            <person name="Highlander S."/>
            <person name="Gibbs R."/>
        </authorList>
    </citation>
    <scope>NUCLEOTIDE SEQUENCE [LARGE SCALE GENOMIC DNA]</scope>
    <source>
        <strain evidence="2 3">DSM 15829</strain>
    </source>
</reference>
<dbReference type="PANTHER" id="PTHR33434:SF2">
    <property type="entry name" value="FATTY ACID-BINDING PROTEIN TM_1468"/>
    <property type="match status" value="1"/>
</dbReference>
<dbReference type="PROSITE" id="PS51482">
    <property type="entry name" value="DEGV"/>
    <property type="match status" value="1"/>
</dbReference>
<dbReference type="GeneID" id="93210878"/>
<dbReference type="AlphaFoldDB" id="F1T5P7"/>
<accession>F1T5P7</accession>
<name>F1T5P7_9ACTN</name>
<dbReference type="Gene3D" id="3.40.50.10170">
    <property type="match status" value="1"/>
</dbReference>
<dbReference type="InterPro" id="IPR003797">
    <property type="entry name" value="DegV"/>
</dbReference>
<comment type="caution">
    <text evidence="2">The sequence shown here is derived from an EMBL/GenBank/DDBJ whole genome shotgun (WGS) entry which is preliminary data.</text>
</comment>
<dbReference type="EMBL" id="ACGK02000001">
    <property type="protein sequence ID" value="EGF23181.1"/>
    <property type="molecule type" value="Genomic_DNA"/>
</dbReference>
<gene>
    <name evidence="2" type="ORF">HMPREF0091_10128</name>
</gene>
<organism evidence="2 3">
    <name type="scientific">Fannyhessea vaginae DSM 15829</name>
    <dbReference type="NCBI Taxonomy" id="525256"/>
    <lineage>
        <taxon>Bacteria</taxon>
        <taxon>Bacillati</taxon>
        <taxon>Actinomycetota</taxon>
        <taxon>Coriobacteriia</taxon>
        <taxon>Coriobacteriales</taxon>
        <taxon>Atopobiaceae</taxon>
        <taxon>Fannyhessea</taxon>
    </lineage>
</organism>
<dbReference type="InterPro" id="IPR050270">
    <property type="entry name" value="DegV_domain_contain"/>
</dbReference>
<dbReference type="Pfam" id="PF02645">
    <property type="entry name" value="DegV"/>
    <property type="match status" value="1"/>
</dbReference>